<accession>A0ABP0YRT8</accession>
<dbReference type="EMBL" id="OZ021739">
    <property type="protein sequence ID" value="CAK9322226.1"/>
    <property type="molecule type" value="Genomic_DNA"/>
</dbReference>
<reference evidence="4 5" key="1">
    <citation type="submission" date="2024-03" db="EMBL/GenBank/DDBJ databases">
        <authorList>
            <person name="Gkanogiannis A."/>
            <person name="Becerra Lopez-Lavalle L."/>
        </authorList>
    </citation>
    <scope>NUCLEOTIDE SEQUENCE [LARGE SCALE GENOMIC DNA]</scope>
</reference>
<dbReference type="PANTHER" id="PTHR31623:SF122">
    <property type="entry name" value="HXXXD-TYPE ACYL-TRANSFERASE FAMILY PROTEIN"/>
    <property type="match status" value="1"/>
</dbReference>
<evidence type="ECO:0000256" key="2">
    <source>
        <dbReference type="ARBA" id="ARBA00022679"/>
    </source>
</evidence>
<sequence length="453" mass="51649">MELQIVCEETIKPLSSTPPELQNVPLSLFDQQAPNVYLPMLYFYNNNDNNVSSGRRPLLKNSLSKALTFYYPFAGRLHLRAKSKDFSQSERYSGYIDCNDMGVMFVEAKVQCPMSEVMNDNNLQREEMLKLLLLDDMNKKDQGLLHPLLSIQLTQFECGGEVICVFFHHKLADIASITSFMRDWASIARSFGDTHQPTVNPQFNGADFFRPEFDTNNGPTGGQNDLGMNEKVCTKRLEFEGSKIAALKAMVPGKVENPTRVQLIAAFIYKAALSAKFSVTGSLPETSALLLMINLRNRVEPPLPTLIGNIISFFIATSTTKEQRDMELWDIVVDMKRNLQEFCEKFPKDYKAEEWGRLYKLHAKESMEKLGNVKDSPNVYACTSWCKFPVYDADFGWGKPIWVTVPEFPRRDMIMLMDANDGEGIEAMVSLEMKEMEVFEKNQELLSFCRLKT</sequence>
<dbReference type="Gene3D" id="3.30.559.10">
    <property type="entry name" value="Chloramphenicol acetyltransferase-like domain"/>
    <property type="match status" value="2"/>
</dbReference>
<keyword evidence="2" id="KW-0808">Transferase</keyword>
<evidence type="ECO:0000256" key="1">
    <source>
        <dbReference type="ARBA" id="ARBA00009861"/>
    </source>
</evidence>
<proteinExistence type="inferred from homology"/>
<dbReference type="Pfam" id="PF02458">
    <property type="entry name" value="Transferase"/>
    <property type="match status" value="1"/>
</dbReference>
<comment type="similarity">
    <text evidence="1">Belongs to the plant acyltransferase family.</text>
</comment>
<evidence type="ECO:0000313" key="4">
    <source>
        <dbReference type="EMBL" id="CAK9322226.1"/>
    </source>
</evidence>
<protein>
    <submittedName>
        <fullName evidence="4">Uncharacterized protein</fullName>
    </submittedName>
</protein>
<name>A0ABP0YRT8_9ROSI</name>
<organism evidence="4 5">
    <name type="scientific">Citrullus colocynthis</name>
    <name type="common">colocynth</name>
    <dbReference type="NCBI Taxonomy" id="252529"/>
    <lineage>
        <taxon>Eukaryota</taxon>
        <taxon>Viridiplantae</taxon>
        <taxon>Streptophyta</taxon>
        <taxon>Embryophyta</taxon>
        <taxon>Tracheophyta</taxon>
        <taxon>Spermatophyta</taxon>
        <taxon>Magnoliopsida</taxon>
        <taxon>eudicotyledons</taxon>
        <taxon>Gunneridae</taxon>
        <taxon>Pentapetalae</taxon>
        <taxon>rosids</taxon>
        <taxon>fabids</taxon>
        <taxon>Cucurbitales</taxon>
        <taxon>Cucurbitaceae</taxon>
        <taxon>Benincaseae</taxon>
        <taxon>Citrullus</taxon>
    </lineage>
</organism>
<evidence type="ECO:0000256" key="3">
    <source>
        <dbReference type="ARBA" id="ARBA00023315"/>
    </source>
</evidence>
<evidence type="ECO:0000313" key="5">
    <source>
        <dbReference type="Proteomes" id="UP001642487"/>
    </source>
</evidence>
<dbReference type="Proteomes" id="UP001642487">
    <property type="component" value="Chromosome 5"/>
</dbReference>
<keyword evidence="5" id="KW-1185">Reference proteome</keyword>
<dbReference type="InterPro" id="IPR023213">
    <property type="entry name" value="CAT-like_dom_sf"/>
</dbReference>
<dbReference type="PANTHER" id="PTHR31623">
    <property type="entry name" value="F21J9.9"/>
    <property type="match status" value="1"/>
</dbReference>
<keyword evidence="3" id="KW-0012">Acyltransferase</keyword>
<gene>
    <name evidence="4" type="ORF">CITCOLO1_LOCUS14363</name>
</gene>